<evidence type="ECO:0000313" key="1">
    <source>
        <dbReference type="EMBL" id="TQV87142.1"/>
    </source>
</evidence>
<reference evidence="1 2" key="1">
    <citation type="submission" date="2019-07" db="EMBL/GenBank/DDBJ databases">
        <title>Draft genome for Aliikangiella sp. M105.</title>
        <authorList>
            <person name="Wang G."/>
        </authorList>
    </citation>
    <scope>NUCLEOTIDE SEQUENCE [LARGE SCALE GENOMIC DNA]</scope>
    <source>
        <strain evidence="1 2">M105</strain>
    </source>
</reference>
<dbReference type="OrthoDB" id="1374237at2"/>
<sequence length="86" mass="10393">MNPEQEIGWFGDLNDDCIARWNGLTLRAEEMERRRWWWAVYDENGDTIDDSNEYYPKEFRNGIWARSEAEKVAREYLEKLASRSDK</sequence>
<dbReference type="EMBL" id="VIKS01000009">
    <property type="protein sequence ID" value="TQV87142.1"/>
    <property type="molecule type" value="Genomic_DNA"/>
</dbReference>
<keyword evidence="2" id="KW-1185">Reference proteome</keyword>
<protein>
    <submittedName>
        <fullName evidence="1">Uncharacterized protein</fullName>
    </submittedName>
</protein>
<gene>
    <name evidence="1" type="ORF">FLL46_15160</name>
</gene>
<proteinExistence type="predicted"/>
<organism evidence="1 2">
    <name type="scientific">Aliikangiella coralliicola</name>
    <dbReference type="NCBI Taxonomy" id="2592383"/>
    <lineage>
        <taxon>Bacteria</taxon>
        <taxon>Pseudomonadati</taxon>
        <taxon>Pseudomonadota</taxon>
        <taxon>Gammaproteobacteria</taxon>
        <taxon>Oceanospirillales</taxon>
        <taxon>Pleioneaceae</taxon>
        <taxon>Aliikangiella</taxon>
    </lineage>
</organism>
<accession>A0A545UCE5</accession>
<comment type="caution">
    <text evidence="1">The sequence shown here is derived from an EMBL/GenBank/DDBJ whole genome shotgun (WGS) entry which is preliminary data.</text>
</comment>
<dbReference type="Proteomes" id="UP000315439">
    <property type="component" value="Unassembled WGS sequence"/>
</dbReference>
<evidence type="ECO:0000313" key="2">
    <source>
        <dbReference type="Proteomes" id="UP000315439"/>
    </source>
</evidence>
<dbReference type="AlphaFoldDB" id="A0A545UCE5"/>
<dbReference type="RefSeq" id="WP_142932169.1">
    <property type="nucleotide sequence ID" value="NZ_ML660165.1"/>
</dbReference>
<name>A0A545UCE5_9GAMM</name>